<dbReference type="PANTHER" id="PTHR24320">
    <property type="entry name" value="RETINOL DEHYDROGENASE"/>
    <property type="match status" value="1"/>
</dbReference>
<evidence type="ECO:0000256" key="2">
    <source>
        <dbReference type="ARBA" id="ARBA00023002"/>
    </source>
</evidence>
<keyword evidence="5" id="KW-1185">Reference proteome</keyword>
<evidence type="ECO:0000256" key="1">
    <source>
        <dbReference type="ARBA" id="ARBA00006484"/>
    </source>
</evidence>
<dbReference type="GO" id="GO:0016491">
    <property type="term" value="F:oxidoreductase activity"/>
    <property type="evidence" value="ECO:0007669"/>
    <property type="project" value="UniProtKB-KW"/>
</dbReference>
<dbReference type="PRINTS" id="PR00081">
    <property type="entry name" value="GDHRDH"/>
</dbReference>
<dbReference type="Pfam" id="PF00106">
    <property type="entry name" value="adh_short"/>
    <property type="match status" value="1"/>
</dbReference>
<proteinExistence type="inferred from homology"/>
<dbReference type="OrthoDB" id="191139at2759"/>
<evidence type="ECO:0000313" key="5">
    <source>
        <dbReference type="Proteomes" id="UP000235672"/>
    </source>
</evidence>
<accession>A0A2J6PIT5</accession>
<name>A0A2J6PIT5_9HELO</name>
<dbReference type="SUPFAM" id="SSF51735">
    <property type="entry name" value="NAD(P)-binding Rossmann-fold domains"/>
    <property type="match status" value="1"/>
</dbReference>
<reference evidence="4 5" key="1">
    <citation type="submission" date="2016-05" db="EMBL/GenBank/DDBJ databases">
        <title>A degradative enzymes factory behind the ericoid mycorrhizal symbiosis.</title>
        <authorList>
            <consortium name="DOE Joint Genome Institute"/>
            <person name="Martino E."/>
            <person name="Morin E."/>
            <person name="Grelet G."/>
            <person name="Kuo A."/>
            <person name="Kohler A."/>
            <person name="Daghino S."/>
            <person name="Barry K."/>
            <person name="Choi C."/>
            <person name="Cichocki N."/>
            <person name="Clum A."/>
            <person name="Copeland A."/>
            <person name="Hainaut M."/>
            <person name="Haridas S."/>
            <person name="Labutti K."/>
            <person name="Lindquist E."/>
            <person name="Lipzen A."/>
            <person name="Khouja H.-R."/>
            <person name="Murat C."/>
            <person name="Ohm R."/>
            <person name="Olson A."/>
            <person name="Spatafora J."/>
            <person name="Veneault-Fourrey C."/>
            <person name="Henrissat B."/>
            <person name="Grigoriev I."/>
            <person name="Martin F."/>
            <person name="Perotto S."/>
        </authorList>
    </citation>
    <scope>NUCLEOTIDE SEQUENCE [LARGE SCALE GENOMIC DNA]</scope>
    <source>
        <strain evidence="4 5">UAMH 7357</strain>
    </source>
</reference>
<dbReference type="EMBL" id="KZ613526">
    <property type="protein sequence ID" value="PMD13955.1"/>
    <property type="molecule type" value="Genomic_DNA"/>
</dbReference>
<gene>
    <name evidence="4" type="ORF">NA56DRAFT_651418</name>
</gene>
<sequence length="301" mass="32682">MARITSRYVSSHISPSGPGDARPTALQVVKDEEMIDKWAGKTILVTGANDTTGLETARALHLTGAKIFITTRSATKSAAAIKSIIDSNGGERGGIEAITMELGDLSSVRNAAEEFLSRSNKLNILICNAGVLAQEFGRTKDGFETNFAVNHIGHFVLFQQLKECLIASTTDSFNSRVVVVASIGHRMSEVHFEDPNFEHRAWDAISAYGQSKTASIYMANYIDRTYGRQGLHAWSLQPGGIASNLVRVSEEEKQAIYSNPAIFPWVKTPEQGAATSVWAAIAKDLEGQGGRYLESMQEIGE</sequence>
<dbReference type="AlphaFoldDB" id="A0A2J6PIT5"/>
<keyword evidence="2" id="KW-0560">Oxidoreductase</keyword>
<dbReference type="STRING" id="1745343.A0A2J6PIT5"/>
<protein>
    <submittedName>
        <fullName evidence="4">NAD(P)-binding protein</fullName>
    </submittedName>
</protein>
<organism evidence="4 5">
    <name type="scientific">Hyaloscypha hepaticicola</name>
    <dbReference type="NCBI Taxonomy" id="2082293"/>
    <lineage>
        <taxon>Eukaryota</taxon>
        <taxon>Fungi</taxon>
        <taxon>Dikarya</taxon>
        <taxon>Ascomycota</taxon>
        <taxon>Pezizomycotina</taxon>
        <taxon>Leotiomycetes</taxon>
        <taxon>Helotiales</taxon>
        <taxon>Hyaloscyphaceae</taxon>
        <taxon>Hyaloscypha</taxon>
    </lineage>
</organism>
<dbReference type="InterPro" id="IPR036291">
    <property type="entry name" value="NAD(P)-bd_dom_sf"/>
</dbReference>
<evidence type="ECO:0000313" key="4">
    <source>
        <dbReference type="EMBL" id="PMD13955.1"/>
    </source>
</evidence>
<evidence type="ECO:0000256" key="3">
    <source>
        <dbReference type="SAM" id="MobiDB-lite"/>
    </source>
</evidence>
<dbReference type="Gene3D" id="3.40.50.720">
    <property type="entry name" value="NAD(P)-binding Rossmann-like Domain"/>
    <property type="match status" value="1"/>
</dbReference>
<dbReference type="PANTHER" id="PTHR24320:SF272">
    <property type="entry name" value="NAD(P)-BINDING ROSSMANN-FOLD SUPERFAMILY PROTEIN"/>
    <property type="match status" value="1"/>
</dbReference>
<dbReference type="InterPro" id="IPR002347">
    <property type="entry name" value="SDR_fam"/>
</dbReference>
<dbReference type="Proteomes" id="UP000235672">
    <property type="component" value="Unassembled WGS sequence"/>
</dbReference>
<comment type="similarity">
    <text evidence="1">Belongs to the short-chain dehydrogenases/reductases (SDR) family.</text>
</comment>
<feature type="region of interest" description="Disordered" evidence="3">
    <location>
        <begin position="1"/>
        <end position="23"/>
    </location>
</feature>